<organism evidence="3 4">
    <name type="scientific">Pseudopithomyces chartarum</name>
    <dbReference type="NCBI Taxonomy" id="1892770"/>
    <lineage>
        <taxon>Eukaryota</taxon>
        <taxon>Fungi</taxon>
        <taxon>Dikarya</taxon>
        <taxon>Ascomycota</taxon>
        <taxon>Pezizomycotina</taxon>
        <taxon>Dothideomycetes</taxon>
        <taxon>Pleosporomycetidae</taxon>
        <taxon>Pleosporales</taxon>
        <taxon>Massarineae</taxon>
        <taxon>Didymosphaeriaceae</taxon>
        <taxon>Pseudopithomyces</taxon>
    </lineage>
</organism>
<dbReference type="PANTHER" id="PTHR46910">
    <property type="entry name" value="TRANSCRIPTION FACTOR PDR1"/>
    <property type="match status" value="1"/>
</dbReference>
<dbReference type="Proteomes" id="UP001280581">
    <property type="component" value="Unassembled WGS sequence"/>
</dbReference>
<evidence type="ECO:0000313" key="3">
    <source>
        <dbReference type="EMBL" id="KAK3209329.1"/>
    </source>
</evidence>
<dbReference type="PANTHER" id="PTHR46910:SF25">
    <property type="entry name" value="ABC-TRANSPORTER-REGULATING TRANSCRIPTION FACTOR"/>
    <property type="match status" value="1"/>
</dbReference>
<accession>A0AAN6RII9</accession>
<comment type="caution">
    <text evidence="3">The sequence shown here is derived from an EMBL/GenBank/DDBJ whole genome shotgun (WGS) entry which is preliminary data.</text>
</comment>
<dbReference type="EMBL" id="WVTA01000006">
    <property type="protein sequence ID" value="KAK3209329.1"/>
    <property type="molecule type" value="Genomic_DNA"/>
</dbReference>
<protein>
    <recommendedName>
        <fullName evidence="2">Xylanolytic transcriptional activator regulatory domain-containing protein</fullName>
    </recommendedName>
</protein>
<dbReference type="GO" id="GO:0006351">
    <property type="term" value="P:DNA-templated transcription"/>
    <property type="evidence" value="ECO:0007669"/>
    <property type="project" value="InterPro"/>
</dbReference>
<gene>
    <name evidence="3" type="ORF">GRF29_69g1448172</name>
</gene>
<keyword evidence="1" id="KW-0539">Nucleus</keyword>
<dbReference type="AlphaFoldDB" id="A0AAN6RII9"/>
<dbReference type="Pfam" id="PF04082">
    <property type="entry name" value="Fungal_trans"/>
    <property type="match status" value="1"/>
</dbReference>
<dbReference type="GO" id="GO:0008270">
    <property type="term" value="F:zinc ion binding"/>
    <property type="evidence" value="ECO:0007669"/>
    <property type="project" value="InterPro"/>
</dbReference>
<feature type="domain" description="Xylanolytic transcriptional activator regulatory" evidence="2">
    <location>
        <begin position="119"/>
        <end position="192"/>
    </location>
</feature>
<evidence type="ECO:0000313" key="4">
    <source>
        <dbReference type="Proteomes" id="UP001280581"/>
    </source>
</evidence>
<dbReference type="SMART" id="SM00906">
    <property type="entry name" value="Fungal_trans"/>
    <property type="match status" value="1"/>
</dbReference>
<dbReference type="InterPro" id="IPR007219">
    <property type="entry name" value="XnlR_reg_dom"/>
</dbReference>
<dbReference type="GO" id="GO:0003700">
    <property type="term" value="F:DNA-binding transcription factor activity"/>
    <property type="evidence" value="ECO:0007669"/>
    <property type="project" value="InterPro"/>
</dbReference>
<reference evidence="3 4" key="1">
    <citation type="submission" date="2021-02" db="EMBL/GenBank/DDBJ databases">
        <title>Genome assembly of Pseudopithomyces chartarum.</title>
        <authorList>
            <person name="Jauregui R."/>
            <person name="Singh J."/>
            <person name="Voisey C."/>
        </authorList>
    </citation>
    <scope>NUCLEOTIDE SEQUENCE [LARGE SCALE GENOMIC DNA]</scope>
    <source>
        <strain evidence="3 4">AGR01</strain>
    </source>
</reference>
<keyword evidence="4" id="KW-1185">Reference proteome</keyword>
<dbReference type="GO" id="GO:0003677">
    <property type="term" value="F:DNA binding"/>
    <property type="evidence" value="ECO:0007669"/>
    <property type="project" value="InterPro"/>
</dbReference>
<evidence type="ECO:0000259" key="2">
    <source>
        <dbReference type="SMART" id="SM00906"/>
    </source>
</evidence>
<dbReference type="CDD" id="cd12148">
    <property type="entry name" value="fungal_TF_MHR"/>
    <property type="match status" value="1"/>
</dbReference>
<dbReference type="InterPro" id="IPR050987">
    <property type="entry name" value="AtrR-like"/>
</dbReference>
<evidence type="ECO:0000256" key="1">
    <source>
        <dbReference type="ARBA" id="ARBA00023242"/>
    </source>
</evidence>
<sequence>MHLPPLEHVLPVIHIFLENFNTMLPLFHSDTLLHMVHNYYSVPPPQRNPVVWVAINVILALAYQYDLVSSHNKNISVEYLEKAQSVLSDIVLGDTHLLNVQVLIGMVLVLQASPDLTHALVMIATTMRLVHKIGLHDRAHSAHLNATETRQRACVFWMAYILDKDLSMRSKQPSIQLDDDIDLDLPSPEVAHGQVDMCVDARTGVAYGDVTTVDGNAKMNYFVTRIQLAVIEGGVYDYLYSTRSAKRSPEERSIGLKSVSFACCVALDEPGVYDALESGKCLECAVDEEYK</sequence>
<proteinExistence type="predicted"/>
<name>A0AAN6RII9_9PLEO</name>